<dbReference type="InterPro" id="IPR027417">
    <property type="entry name" value="P-loop_NTPase"/>
</dbReference>
<sequence>MGIIGHEQVLSSFTRAINSNRISHAHILVGDDGIGKSPLATAIAIKLIGKEENREYIDIVHWTVEKNKASIGVGAIRELIQEINKKPYEVDKKVIVIHQGDKMTAQAQNALLKTIEEPPKNVFMFILCENLESILDTIKSRCQIHRLNPLKESDMRNFLKLKYPSLDETQLKVVEAFSDGIPGKAETLIHDDNFNKLREAAIEILGNIKKVSTEELLGYEDYFTKLSDSWQSIINIIITILRDTIIYKEVGDENLIINVDKLQNIKELANMFSLSKLNDIISIVEDTRRTLEKNVNLSLTFTVMLLKIQEA</sequence>
<dbReference type="PANTHER" id="PTHR11669">
    <property type="entry name" value="REPLICATION FACTOR C / DNA POLYMERASE III GAMMA-TAU SUBUNIT"/>
    <property type="match status" value="1"/>
</dbReference>
<evidence type="ECO:0000256" key="7">
    <source>
        <dbReference type="ARBA" id="ARBA00049244"/>
    </source>
</evidence>
<keyword evidence="6" id="KW-0239">DNA-directed DNA polymerase</keyword>
<keyword evidence="10" id="KW-1185">Reference proteome</keyword>
<keyword evidence="4 9" id="KW-0548">Nucleotidyltransferase</keyword>
<dbReference type="NCBIfam" id="NF004047">
    <property type="entry name" value="PRK05564.1"/>
    <property type="match status" value="1"/>
</dbReference>
<accession>A0ABS4KAL8</accession>
<comment type="caution">
    <text evidence="9">The sequence shown here is derived from an EMBL/GenBank/DDBJ whole genome shotgun (WGS) entry which is preliminary data.</text>
</comment>
<keyword evidence="3 9" id="KW-0808">Transferase</keyword>
<dbReference type="InterPro" id="IPR050238">
    <property type="entry name" value="DNA_Rep/Repair_Clamp_Loader"/>
</dbReference>
<dbReference type="InterPro" id="IPR015199">
    <property type="entry name" value="DNA_pol_III_delta_C"/>
</dbReference>
<dbReference type="EMBL" id="JAGGLL010000055">
    <property type="protein sequence ID" value="MBP2024226.1"/>
    <property type="molecule type" value="Genomic_DNA"/>
</dbReference>
<dbReference type="EC" id="2.7.7.7" evidence="1"/>
<dbReference type="InterPro" id="IPR008921">
    <property type="entry name" value="DNA_pol3_clamp-load_cplx_C"/>
</dbReference>
<comment type="catalytic activity">
    <reaction evidence="7">
        <text>DNA(n) + a 2'-deoxyribonucleoside 5'-triphosphate = DNA(n+1) + diphosphate</text>
        <dbReference type="Rhea" id="RHEA:22508"/>
        <dbReference type="Rhea" id="RHEA-COMP:17339"/>
        <dbReference type="Rhea" id="RHEA-COMP:17340"/>
        <dbReference type="ChEBI" id="CHEBI:33019"/>
        <dbReference type="ChEBI" id="CHEBI:61560"/>
        <dbReference type="ChEBI" id="CHEBI:173112"/>
        <dbReference type="EC" id="2.7.7.7"/>
    </reaction>
</comment>
<evidence type="ECO:0000313" key="9">
    <source>
        <dbReference type="EMBL" id="MBP2024226.1"/>
    </source>
</evidence>
<evidence type="ECO:0000256" key="2">
    <source>
        <dbReference type="ARBA" id="ARBA00014363"/>
    </source>
</evidence>
<dbReference type="SUPFAM" id="SSF48019">
    <property type="entry name" value="post-AAA+ oligomerization domain-like"/>
    <property type="match status" value="1"/>
</dbReference>
<evidence type="ECO:0000313" key="10">
    <source>
        <dbReference type="Proteomes" id="UP001519308"/>
    </source>
</evidence>
<dbReference type="Gene3D" id="1.20.272.10">
    <property type="match status" value="1"/>
</dbReference>
<dbReference type="PANTHER" id="PTHR11669:SF8">
    <property type="entry name" value="DNA POLYMERASE III SUBUNIT DELTA"/>
    <property type="match status" value="1"/>
</dbReference>
<feature type="domain" description="DNA polymerase III delta subunit C-terminal" evidence="8">
    <location>
        <begin position="228"/>
        <end position="309"/>
    </location>
</feature>
<dbReference type="Proteomes" id="UP001519308">
    <property type="component" value="Unassembled WGS sequence"/>
</dbReference>
<evidence type="ECO:0000256" key="3">
    <source>
        <dbReference type="ARBA" id="ARBA00022679"/>
    </source>
</evidence>
<dbReference type="RefSeq" id="WP_021282277.1">
    <property type="nucleotide sequence ID" value="NZ_JAGGLL010000055.1"/>
</dbReference>
<evidence type="ECO:0000256" key="4">
    <source>
        <dbReference type="ARBA" id="ARBA00022695"/>
    </source>
</evidence>
<gene>
    <name evidence="9" type="ORF">J2Z44_004081</name>
</gene>
<dbReference type="GO" id="GO:0003887">
    <property type="term" value="F:DNA-directed DNA polymerase activity"/>
    <property type="evidence" value="ECO:0007669"/>
    <property type="project" value="UniProtKB-EC"/>
</dbReference>
<organism evidence="9 10">
    <name type="scientific">Clostridium punense</name>
    <dbReference type="NCBI Taxonomy" id="1054297"/>
    <lineage>
        <taxon>Bacteria</taxon>
        <taxon>Bacillati</taxon>
        <taxon>Bacillota</taxon>
        <taxon>Clostridia</taxon>
        <taxon>Eubacteriales</taxon>
        <taxon>Clostridiaceae</taxon>
        <taxon>Clostridium</taxon>
    </lineage>
</organism>
<dbReference type="Pfam" id="PF13177">
    <property type="entry name" value="DNA_pol3_delta2"/>
    <property type="match status" value="1"/>
</dbReference>
<evidence type="ECO:0000256" key="1">
    <source>
        <dbReference type="ARBA" id="ARBA00012417"/>
    </source>
</evidence>
<dbReference type="Pfam" id="PF09115">
    <property type="entry name" value="DNApol3-delta_C"/>
    <property type="match status" value="1"/>
</dbReference>
<protein>
    <recommendedName>
        <fullName evidence="2">DNA polymerase III subunit delta'</fullName>
        <ecNumber evidence="1">2.7.7.7</ecNumber>
    </recommendedName>
</protein>
<proteinExistence type="predicted"/>
<dbReference type="Gene3D" id="3.40.50.300">
    <property type="entry name" value="P-loop containing nucleotide triphosphate hydrolases"/>
    <property type="match status" value="1"/>
</dbReference>
<evidence type="ECO:0000256" key="6">
    <source>
        <dbReference type="ARBA" id="ARBA00022932"/>
    </source>
</evidence>
<name>A0ABS4KAL8_9CLOT</name>
<keyword evidence="5" id="KW-0235">DNA replication</keyword>
<dbReference type="SUPFAM" id="SSF52540">
    <property type="entry name" value="P-loop containing nucleoside triphosphate hydrolases"/>
    <property type="match status" value="1"/>
</dbReference>
<reference evidence="9 10" key="1">
    <citation type="submission" date="2021-03" db="EMBL/GenBank/DDBJ databases">
        <title>Genomic Encyclopedia of Type Strains, Phase IV (KMG-IV): sequencing the most valuable type-strain genomes for metagenomic binning, comparative biology and taxonomic classification.</title>
        <authorList>
            <person name="Goeker M."/>
        </authorList>
    </citation>
    <scope>NUCLEOTIDE SEQUENCE [LARGE SCALE GENOMIC DNA]</scope>
    <source>
        <strain evidence="9 10">DSM 28650</strain>
    </source>
</reference>
<evidence type="ECO:0000259" key="8">
    <source>
        <dbReference type="Pfam" id="PF09115"/>
    </source>
</evidence>
<evidence type="ECO:0000256" key="5">
    <source>
        <dbReference type="ARBA" id="ARBA00022705"/>
    </source>
</evidence>